<organism evidence="2 3">
    <name type="scientific">Mycobacterium kansasii</name>
    <dbReference type="NCBI Taxonomy" id="1768"/>
    <lineage>
        <taxon>Bacteria</taxon>
        <taxon>Bacillati</taxon>
        <taxon>Actinomycetota</taxon>
        <taxon>Actinomycetes</taxon>
        <taxon>Mycobacteriales</taxon>
        <taxon>Mycobacteriaceae</taxon>
        <taxon>Mycobacterium</taxon>
    </lineage>
</organism>
<protein>
    <submittedName>
        <fullName evidence="2">Uncharacterized protein</fullName>
    </submittedName>
</protein>
<evidence type="ECO:0000313" key="3">
    <source>
        <dbReference type="Proteomes" id="UP000189229"/>
    </source>
</evidence>
<name>A0A1V3XIU2_MYCKA</name>
<gene>
    <name evidence="2" type="ORF">BZL30_2464</name>
</gene>
<reference evidence="2 3" key="1">
    <citation type="submission" date="2017-02" db="EMBL/GenBank/DDBJ databases">
        <title>Complete genome sequences of Mycobacterium kansasii strains isolated from rhesus macaques.</title>
        <authorList>
            <person name="Panda A."/>
            <person name="Nagaraj S."/>
            <person name="Zhao X."/>
            <person name="Tettelin H."/>
            <person name="Detolla L.J."/>
        </authorList>
    </citation>
    <scope>NUCLEOTIDE SEQUENCE [LARGE SCALE GENOMIC DNA]</scope>
    <source>
        <strain evidence="2 3">11-3813</strain>
    </source>
</reference>
<sequence length="48" mass="5098">MTNVAVPHHEPPAIVLRRRIVVGVVLLIGAAVLGLSMSRRPGSRRSTG</sequence>
<keyword evidence="1" id="KW-0812">Transmembrane</keyword>
<proteinExistence type="predicted"/>
<accession>A0A1V3XIU2</accession>
<keyword evidence="1" id="KW-1133">Transmembrane helix</keyword>
<comment type="caution">
    <text evidence="2">The sequence shown here is derived from an EMBL/GenBank/DDBJ whole genome shotgun (WGS) entry which is preliminary data.</text>
</comment>
<feature type="transmembrane region" description="Helical" evidence="1">
    <location>
        <begin position="20"/>
        <end position="38"/>
    </location>
</feature>
<dbReference type="EMBL" id="MVBM01000002">
    <property type="protein sequence ID" value="OOK79123.1"/>
    <property type="molecule type" value="Genomic_DNA"/>
</dbReference>
<evidence type="ECO:0000256" key="1">
    <source>
        <dbReference type="SAM" id="Phobius"/>
    </source>
</evidence>
<keyword evidence="1" id="KW-0472">Membrane</keyword>
<dbReference type="AlphaFoldDB" id="A0A1V3XIU2"/>
<dbReference type="Proteomes" id="UP000189229">
    <property type="component" value="Unassembled WGS sequence"/>
</dbReference>
<evidence type="ECO:0000313" key="2">
    <source>
        <dbReference type="EMBL" id="OOK79123.1"/>
    </source>
</evidence>